<protein>
    <submittedName>
        <fullName evidence="3">Universal stress protein</fullName>
    </submittedName>
</protein>
<dbReference type="SUPFAM" id="SSF52402">
    <property type="entry name" value="Adenine nucleotide alpha hydrolases-like"/>
    <property type="match status" value="1"/>
</dbReference>
<gene>
    <name evidence="3" type="ORF">HZS55_13055</name>
</gene>
<evidence type="ECO:0000259" key="2">
    <source>
        <dbReference type="Pfam" id="PF00582"/>
    </source>
</evidence>
<dbReference type="KEGG" id="hrr:HZS55_13055"/>
<feature type="compositionally biased region" description="Basic and acidic residues" evidence="1">
    <location>
        <begin position="1"/>
        <end position="11"/>
    </location>
</feature>
<keyword evidence="4" id="KW-1185">Reference proteome</keyword>
<feature type="compositionally biased region" description="Acidic residues" evidence="1">
    <location>
        <begin position="141"/>
        <end position="163"/>
    </location>
</feature>
<organism evidence="3 4">
    <name type="scientific">Halosimplex rubrum</name>
    <dbReference type="NCBI Taxonomy" id="869889"/>
    <lineage>
        <taxon>Archaea</taxon>
        <taxon>Methanobacteriati</taxon>
        <taxon>Methanobacteriota</taxon>
        <taxon>Stenosarchaea group</taxon>
        <taxon>Halobacteria</taxon>
        <taxon>Halobacteriales</taxon>
        <taxon>Haloarculaceae</taxon>
        <taxon>Halosimplex</taxon>
    </lineage>
</organism>
<feature type="region of interest" description="Disordered" evidence="1">
    <location>
        <begin position="137"/>
        <end position="163"/>
    </location>
</feature>
<dbReference type="EMBL" id="CP058910">
    <property type="protein sequence ID" value="QLH78176.1"/>
    <property type="molecule type" value="Genomic_DNA"/>
</dbReference>
<dbReference type="GeneID" id="56078808"/>
<evidence type="ECO:0000313" key="4">
    <source>
        <dbReference type="Proteomes" id="UP000509667"/>
    </source>
</evidence>
<accession>A0A7D5TDI9</accession>
<dbReference type="Pfam" id="PF00582">
    <property type="entry name" value="Usp"/>
    <property type="match status" value="1"/>
</dbReference>
<sequence length="163" mass="17437">MTESRDGERGVTSHALVPVADESDARATARALARQSPDRVTVAYVVEKGGGVPDKTPVEQSEAVADAAFEAFREEFPSADERVLYDSDVVGAIVRAADEVDASAIAFRPRGGNRLVQFLAGDKTLRLVTESDRPVVALPDPETDAEIEEVTPEDPTEPGDESE</sequence>
<dbReference type="RefSeq" id="WP_179908098.1">
    <property type="nucleotide sequence ID" value="NZ_CP058910.1"/>
</dbReference>
<reference evidence="3 4" key="1">
    <citation type="submission" date="2020-07" db="EMBL/GenBank/DDBJ databases">
        <title>Halosimplex pelagicum sp. nov. and Halosimplex rubrum sp. nov., isolated from salted brown alga Laminaria, and emended description of the genus Halosimplex.</title>
        <authorList>
            <person name="Cui H."/>
        </authorList>
    </citation>
    <scope>NUCLEOTIDE SEQUENCE [LARGE SCALE GENOMIC DNA]</scope>
    <source>
        <strain evidence="3 4">R27</strain>
    </source>
</reference>
<proteinExistence type="predicted"/>
<name>A0A7D5TDI9_9EURY</name>
<dbReference type="InterPro" id="IPR014729">
    <property type="entry name" value="Rossmann-like_a/b/a_fold"/>
</dbReference>
<dbReference type="Gene3D" id="3.40.50.620">
    <property type="entry name" value="HUPs"/>
    <property type="match status" value="1"/>
</dbReference>
<feature type="domain" description="UspA" evidence="2">
    <location>
        <begin position="15"/>
        <end position="138"/>
    </location>
</feature>
<evidence type="ECO:0000313" key="3">
    <source>
        <dbReference type="EMBL" id="QLH78176.1"/>
    </source>
</evidence>
<dbReference type="OrthoDB" id="202478at2157"/>
<dbReference type="AlphaFoldDB" id="A0A7D5TDI9"/>
<evidence type="ECO:0000256" key="1">
    <source>
        <dbReference type="SAM" id="MobiDB-lite"/>
    </source>
</evidence>
<feature type="region of interest" description="Disordered" evidence="1">
    <location>
        <begin position="1"/>
        <end position="23"/>
    </location>
</feature>
<dbReference type="InterPro" id="IPR006016">
    <property type="entry name" value="UspA"/>
</dbReference>
<dbReference type="Proteomes" id="UP000509667">
    <property type="component" value="Chromosome"/>
</dbReference>